<evidence type="ECO:0000313" key="7">
    <source>
        <dbReference type="Proteomes" id="UP000188320"/>
    </source>
</evidence>
<dbReference type="Pfam" id="PF23152">
    <property type="entry name" value="GDH_2nd"/>
    <property type="match status" value="1"/>
</dbReference>
<keyword evidence="7" id="KW-1185">Reference proteome</keyword>
<keyword evidence="3 4" id="KW-0520">NAD</keyword>
<feature type="domain" description="Glutamate/phenylalanine/leucine/valine/L-tryptophan dehydrogenase C-terminal" evidence="5">
    <location>
        <begin position="641"/>
        <end position="906"/>
    </location>
</feature>
<dbReference type="OrthoDB" id="184415at2759"/>
<protein>
    <recommendedName>
        <fullName evidence="4">NAD-specific glutamate dehydrogenase</fullName>
        <ecNumber evidence="4">1.4.1.2</ecNumber>
    </recommendedName>
</protein>
<name>A0A1R1PZC1_ZANCU</name>
<dbReference type="EMBL" id="LSSK01000009">
    <property type="protein sequence ID" value="OMH86312.1"/>
    <property type="molecule type" value="Genomic_DNA"/>
</dbReference>
<dbReference type="SMART" id="SM00839">
    <property type="entry name" value="ELFV_dehydrog"/>
    <property type="match status" value="1"/>
</dbReference>
<evidence type="ECO:0000256" key="1">
    <source>
        <dbReference type="ARBA" id="ARBA00006382"/>
    </source>
</evidence>
<dbReference type="Proteomes" id="UP000188320">
    <property type="component" value="Unassembled WGS sequence"/>
</dbReference>
<evidence type="ECO:0000313" key="6">
    <source>
        <dbReference type="EMBL" id="OMH86312.1"/>
    </source>
</evidence>
<reference evidence="7" key="1">
    <citation type="submission" date="2017-01" db="EMBL/GenBank/DDBJ databases">
        <authorList>
            <person name="Wang Y."/>
            <person name="White M."/>
            <person name="Kvist S."/>
            <person name="Moncalvo J.-M."/>
        </authorList>
    </citation>
    <scope>NUCLEOTIDE SEQUENCE [LARGE SCALE GENOMIC DNA]</scope>
    <source>
        <strain evidence="7">COL-18-3</strain>
    </source>
</reference>
<dbReference type="GO" id="GO:0005739">
    <property type="term" value="C:mitochondrion"/>
    <property type="evidence" value="ECO:0007669"/>
    <property type="project" value="UniProtKB-UniRule"/>
</dbReference>
<evidence type="ECO:0000256" key="4">
    <source>
        <dbReference type="PIRNR" id="PIRNR000184"/>
    </source>
</evidence>
<dbReference type="Gene3D" id="3.40.50.720">
    <property type="entry name" value="NAD(P)-binding Rossmann-like Domain"/>
    <property type="match status" value="1"/>
</dbReference>
<dbReference type="InterPro" id="IPR006096">
    <property type="entry name" value="Glu/Leu/Phe/Val/Trp_DH_C"/>
</dbReference>
<keyword evidence="2 4" id="KW-0560">Oxidoreductase</keyword>
<dbReference type="InterPro" id="IPR056365">
    <property type="entry name" value="NAD-GDH_2nd"/>
</dbReference>
<comment type="similarity">
    <text evidence="1 4">Belongs to the Glu/Leu/Phe/Val dehydrogenases family.</text>
</comment>
<dbReference type="SUPFAM" id="SSF51735">
    <property type="entry name" value="NAD(P)-binding Rossmann-fold domains"/>
    <property type="match status" value="1"/>
</dbReference>
<gene>
    <name evidence="6" type="ORF">AX774_g204</name>
</gene>
<comment type="caution">
    <text evidence="6">The sequence shown here is derived from an EMBL/GenBank/DDBJ whole genome shotgun (WGS) entry which is preliminary data.</text>
</comment>
<evidence type="ECO:0000259" key="5">
    <source>
        <dbReference type="SMART" id="SM00839"/>
    </source>
</evidence>
<comment type="catalytic activity">
    <reaction evidence="4">
        <text>L-glutamate + NAD(+) + H2O = 2-oxoglutarate + NH4(+) + NADH + H(+)</text>
        <dbReference type="Rhea" id="RHEA:15133"/>
        <dbReference type="ChEBI" id="CHEBI:15377"/>
        <dbReference type="ChEBI" id="CHEBI:15378"/>
        <dbReference type="ChEBI" id="CHEBI:16810"/>
        <dbReference type="ChEBI" id="CHEBI:28938"/>
        <dbReference type="ChEBI" id="CHEBI:29985"/>
        <dbReference type="ChEBI" id="CHEBI:57540"/>
        <dbReference type="ChEBI" id="CHEBI:57945"/>
        <dbReference type="EC" id="1.4.1.2"/>
    </reaction>
</comment>
<dbReference type="PANTHER" id="PTHR11606">
    <property type="entry name" value="GLUTAMATE DEHYDROGENASE"/>
    <property type="match status" value="1"/>
</dbReference>
<dbReference type="Pfam" id="PF00208">
    <property type="entry name" value="ELFV_dehydrog"/>
    <property type="match status" value="1"/>
</dbReference>
<dbReference type="PANTHER" id="PTHR11606:SF24">
    <property type="entry name" value="NAD-SPECIFIC GLUTAMATE DEHYDROGENASE"/>
    <property type="match status" value="1"/>
</dbReference>
<dbReference type="PIRSF" id="PIRSF000184">
    <property type="entry name" value="GDH_NAD"/>
    <property type="match status" value="1"/>
</dbReference>
<evidence type="ECO:0000256" key="2">
    <source>
        <dbReference type="ARBA" id="ARBA00023002"/>
    </source>
</evidence>
<proteinExistence type="inferred from homology"/>
<evidence type="ECO:0000256" key="3">
    <source>
        <dbReference type="ARBA" id="ARBA00023027"/>
    </source>
</evidence>
<dbReference type="AlphaFoldDB" id="A0A1R1PZC1"/>
<dbReference type="InterPro" id="IPR055480">
    <property type="entry name" value="NAD-GDH_N"/>
</dbReference>
<dbReference type="SUPFAM" id="SSF53223">
    <property type="entry name" value="Aminoacid dehydrogenase-like, N-terminal domain"/>
    <property type="match status" value="1"/>
</dbReference>
<organism evidence="6 7">
    <name type="scientific">Zancudomyces culisetae</name>
    <name type="common">Gut fungus</name>
    <name type="synonym">Smittium culisetae</name>
    <dbReference type="NCBI Taxonomy" id="1213189"/>
    <lineage>
        <taxon>Eukaryota</taxon>
        <taxon>Fungi</taxon>
        <taxon>Fungi incertae sedis</taxon>
        <taxon>Zoopagomycota</taxon>
        <taxon>Kickxellomycotina</taxon>
        <taxon>Harpellomycetes</taxon>
        <taxon>Harpellales</taxon>
        <taxon>Legeriomycetaceae</taxon>
        <taxon>Zancudomyces</taxon>
    </lineage>
</organism>
<dbReference type="InterPro" id="IPR046346">
    <property type="entry name" value="Aminoacid_DH-like_N_sf"/>
</dbReference>
<dbReference type="Pfam" id="PF23147">
    <property type="entry name" value="GDH2_N"/>
    <property type="match status" value="1"/>
</dbReference>
<dbReference type="InterPro" id="IPR016210">
    <property type="entry name" value="NAD-GDH_euk"/>
</dbReference>
<dbReference type="InterPro" id="IPR036291">
    <property type="entry name" value="NAD(P)-bd_dom_sf"/>
</dbReference>
<accession>A0A1R1PZC1</accession>
<sequence length="1006" mass="113982">MTTQDQLVTGRAGVVDKQCHKTEVISILEKQGYIPDQLIKSEVEWFYESLGINDMYFETEDPSSVAEHILGIYAAQMRSFSIKSGKVELNFERKREDSAVFIHTSEPGVSRVDGPHYEERIDDEYLDISTPKCAYNVESHRSKGHISESFRSSIRAYFIRKCEFEVPEPTDEESRDIKLVSDKKFLRKTSEKEQMIYQRIVNKVLEQAGPVIEVVQGDNSNSCTLLVGYRQGSTKRFFSSMSDLYHFNRLYSSEKHIDQFSNGVSVMNIKLSPVGDKRTENLYRSIEQVARESSLLYCIPSTPLKNMFKKGQLSVQEVVYAHVCWIFAQHFLNRLGSEYSTLVSILDKTAKQHVEILNKIKKRLRQETFTRDLILDVILRNADLVKKLYRSFADVHYVRARSTGLEPSMSMVRMHESLALSTEDLEQEIRSHTKNSSEELIMKSFLEFNKNVLKTNFYQPAKVALAFRMSPNFLPEIEYPVKPYGILFMVGAEFRGFHVRFQDISRGGIRVIRSRNEESYNTNQRSLFDENYALASTQHRKNKDIPEGGSKGTILLDLEAQDRPFVSFEKYIDALLDILLIGNVEGKDEKIVDLVGKPEILFCGPDEGTAGYMDWASQHARRRGAYFWSAFTTGKSQSLGGIPHDLYGMTTLSVHQNVLGVLEKLGIDESSITKLQTGGPDGDLGSNEIKISKDKTVSVVDGSGVLHDPEGIDRQELTRLALARKMIVHFDVSKLGPKGFRVLVDQDNITLPDGQFVRSGLEFRNTYHLNPLASATLFVPCGGRPESVDVNNVAKLIDANGVPHFKYIVEGANLFFTQDARLRLENAGVHLIKDASANKGGVTSSSLEVLASLALSEKEHKELMCVSSDGTVSEFYNQYVKAVQEKIKSNARNEFDCVWHESSRTGKPKSIVSDEVSRSIVDMRAQLETTELWDNLPLRKLILTEALPPLLLQKIGIDTIMTRIPTNYLRAIFSAHLASHFIYKYGYQPTQFAFFEFMGPYYAKLS</sequence>
<dbReference type="GO" id="GO:0004352">
    <property type="term" value="F:glutamate dehydrogenase (NAD+) activity"/>
    <property type="evidence" value="ECO:0007669"/>
    <property type="project" value="UniProtKB-UniRule"/>
</dbReference>
<comment type="function">
    <text evidence="4">NAD(+)-dependent glutamate dehydrogenase which degrades glutamate to ammonia and alpha-ketoglutarate.</text>
</comment>
<dbReference type="EC" id="1.4.1.2" evidence="4"/>
<dbReference type="GO" id="GO:0006538">
    <property type="term" value="P:L-glutamate catabolic process"/>
    <property type="evidence" value="ECO:0007669"/>
    <property type="project" value="UniProtKB-UniRule"/>
</dbReference>